<dbReference type="STRING" id="1147123.SAMN05443428_11528"/>
<dbReference type="Proteomes" id="UP000190105">
    <property type="component" value="Unassembled WGS sequence"/>
</dbReference>
<name>A0A1T4XXN4_9CLOT</name>
<evidence type="ECO:0000313" key="2">
    <source>
        <dbReference type="Proteomes" id="UP000190105"/>
    </source>
</evidence>
<dbReference type="EMBL" id="FUYH01000015">
    <property type="protein sequence ID" value="SKA93968.1"/>
    <property type="molecule type" value="Genomic_DNA"/>
</dbReference>
<keyword evidence="2" id="KW-1185">Reference proteome</keyword>
<evidence type="ECO:0000313" key="1">
    <source>
        <dbReference type="EMBL" id="SKA93968.1"/>
    </source>
</evidence>
<dbReference type="AlphaFoldDB" id="A0A1T4XXN4"/>
<accession>A0A1T4XXN4</accession>
<proteinExistence type="predicted"/>
<protein>
    <submittedName>
        <fullName evidence="1">Uncharacterized protein</fullName>
    </submittedName>
</protein>
<reference evidence="2" key="1">
    <citation type="submission" date="2017-02" db="EMBL/GenBank/DDBJ databases">
        <authorList>
            <person name="Varghese N."/>
            <person name="Submissions S."/>
        </authorList>
    </citation>
    <scope>NUCLEOTIDE SEQUENCE [LARGE SCALE GENOMIC DNA]</scope>
    <source>
        <strain evidence="2">USBA 833</strain>
    </source>
</reference>
<organism evidence="1 2">
    <name type="scientific">Caloramator quimbayensis</name>
    <dbReference type="NCBI Taxonomy" id="1147123"/>
    <lineage>
        <taxon>Bacteria</taxon>
        <taxon>Bacillati</taxon>
        <taxon>Bacillota</taxon>
        <taxon>Clostridia</taxon>
        <taxon>Eubacteriales</taxon>
        <taxon>Clostridiaceae</taxon>
        <taxon>Caloramator</taxon>
    </lineage>
</organism>
<sequence>MYLILRVFDFSSLFNNSLKLYRSCYDDIIKRFPEIKNCKVWDIKKMIMYVISSSFMMSDNIVFYRLNNLVVDNNSITVEYSEDSSVNSNILDKDFDRALYGYLINKGKISKGKFIPTFVLIDEDGYNDVLARVNSLSNKTCCTAEELKRKND</sequence>
<gene>
    <name evidence="1" type="ORF">SAMN05443428_11528</name>
</gene>